<dbReference type="EMBL" id="JAVFKD010000001">
    <property type="protein sequence ID" value="KAK5998948.1"/>
    <property type="molecule type" value="Genomic_DNA"/>
</dbReference>
<feature type="region of interest" description="Disordered" evidence="1">
    <location>
        <begin position="286"/>
        <end position="318"/>
    </location>
</feature>
<gene>
    <name evidence="4" type="ORF">PT974_01332</name>
</gene>
<accession>A0ABR0T3B7</accession>
<dbReference type="Pfam" id="PF20684">
    <property type="entry name" value="Fung_rhodopsin"/>
    <property type="match status" value="1"/>
</dbReference>
<keyword evidence="2" id="KW-1133">Transmembrane helix</keyword>
<sequence>MSRPAHFVTSSDKSPLVELLTWTFLSIAGLAALARLLTKILMVGRLAWDDYLAILATLATVGQSVAVIVQCANGLGRPIEGLDAGHVSAVLKSEYAGNILLIMGFLFAKLSILRTMAGLTQHDRKRLLFSIEICTILWAFSAVVTALFQCQLPMPWDHIGHSCIDRTAFWTYFSVTNVILDLAIVATTIETVRRVRMPWSKKAVVISVFGSRILLVPAIALQICYSNKAIKSQDPTFDMWRSTVAIQLAQCLSITTLCIPFLKPFFDSLELDLFRIDDSAGQMKMDVRSSSSRLPAGTRSGGQGGTLEAPKASITAPERCENAPSLDEVQSYTSHSMLIKQTKTWEISVEGG</sequence>
<name>A0ABR0T3B7_9HYPO</name>
<feature type="transmembrane region" description="Helical" evidence="2">
    <location>
        <begin position="169"/>
        <end position="192"/>
    </location>
</feature>
<feature type="transmembrane region" description="Helical" evidence="2">
    <location>
        <begin position="20"/>
        <end position="38"/>
    </location>
</feature>
<organism evidence="4 5">
    <name type="scientific">Cladobotryum mycophilum</name>
    <dbReference type="NCBI Taxonomy" id="491253"/>
    <lineage>
        <taxon>Eukaryota</taxon>
        <taxon>Fungi</taxon>
        <taxon>Dikarya</taxon>
        <taxon>Ascomycota</taxon>
        <taxon>Pezizomycotina</taxon>
        <taxon>Sordariomycetes</taxon>
        <taxon>Hypocreomycetidae</taxon>
        <taxon>Hypocreales</taxon>
        <taxon>Hypocreaceae</taxon>
        <taxon>Cladobotryum</taxon>
    </lineage>
</organism>
<feature type="transmembrane region" description="Helical" evidence="2">
    <location>
        <begin position="95"/>
        <end position="115"/>
    </location>
</feature>
<reference evidence="4 5" key="1">
    <citation type="submission" date="2024-01" db="EMBL/GenBank/DDBJ databases">
        <title>Complete genome of Cladobotryum mycophilum ATHUM6906.</title>
        <authorList>
            <person name="Christinaki A.C."/>
            <person name="Myridakis A.I."/>
            <person name="Kouvelis V.N."/>
        </authorList>
    </citation>
    <scope>NUCLEOTIDE SEQUENCE [LARGE SCALE GENOMIC DNA]</scope>
    <source>
        <strain evidence="4 5">ATHUM6906</strain>
    </source>
</reference>
<keyword evidence="2" id="KW-0812">Transmembrane</keyword>
<keyword evidence="5" id="KW-1185">Reference proteome</keyword>
<feature type="domain" description="Rhodopsin" evidence="3">
    <location>
        <begin position="34"/>
        <end position="266"/>
    </location>
</feature>
<dbReference type="PANTHER" id="PTHR38794:SF1">
    <property type="entry name" value="INTEGRAL MEMBRANE PROTEIN"/>
    <property type="match status" value="1"/>
</dbReference>
<evidence type="ECO:0000313" key="4">
    <source>
        <dbReference type="EMBL" id="KAK5998948.1"/>
    </source>
</evidence>
<comment type="caution">
    <text evidence="4">The sequence shown here is derived from an EMBL/GenBank/DDBJ whole genome shotgun (WGS) entry which is preliminary data.</text>
</comment>
<evidence type="ECO:0000259" key="3">
    <source>
        <dbReference type="Pfam" id="PF20684"/>
    </source>
</evidence>
<dbReference type="InterPro" id="IPR049326">
    <property type="entry name" value="Rhodopsin_dom_fungi"/>
</dbReference>
<dbReference type="PANTHER" id="PTHR38794">
    <property type="entry name" value="INTEGRAL MEMBRANE PROTEIN"/>
    <property type="match status" value="1"/>
</dbReference>
<feature type="transmembrane region" description="Helical" evidence="2">
    <location>
        <begin position="127"/>
        <end position="149"/>
    </location>
</feature>
<proteinExistence type="predicted"/>
<evidence type="ECO:0000256" key="2">
    <source>
        <dbReference type="SAM" id="Phobius"/>
    </source>
</evidence>
<feature type="transmembrane region" description="Helical" evidence="2">
    <location>
        <begin position="50"/>
        <end position="75"/>
    </location>
</feature>
<evidence type="ECO:0000256" key="1">
    <source>
        <dbReference type="SAM" id="MobiDB-lite"/>
    </source>
</evidence>
<protein>
    <recommendedName>
        <fullName evidence="3">Rhodopsin domain-containing protein</fullName>
    </recommendedName>
</protein>
<dbReference type="Proteomes" id="UP001338125">
    <property type="component" value="Unassembled WGS sequence"/>
</dbReference>
<feature type="transmembrane region" description="Helical" evidence="2">
    <location>
        <begin position="204"/>
        <end position="225"/>
    </location>
</feature>
<keyword evidence="2" id="KW-0472">Membrane</keyword>
<evidence type="ECO:0000313" key="5">
    <source>
        <dbReference type="Proteomes" id="UP001338125"/>
    </source>
</evidence>